<protein>
    <submittedName>
        <fullName evidence="6">Enoyl-CoA hydratase-related protein</fullName>
    </submittedName>
</protein>
<evidence type="ECO:0000256" key="3">
    <source>
        <dbReference type="ARBA" id="ARBA00023709"/>
    </source>
</evidence>
<evidence type="ECO:0000256" key="4">
    <source>
        <dbReference type="ARBA" id="ARBA00023717"/>
    </source>
</evidence>
<comment type="similarity">
    <text evidence="1 5">Belongs to the enoyl-CoA hydratase/isomerase family.</text>
</comment>
<accession>A0ABP7DKF4</accession>
<dbReference type="PANTHER" id="PTHR11941:SF54">
    <property type="entry name" value="ENOYL-COA HYDRATASE, MITOCHONDRIAL"/>
    <property type="match status" value="1"/>
</dbReference>
<evidence type="ECO:0000313" key="7">
    <source>
        <dbReference type="Proteomes" id="UP001501536"/>
    </source>
</evidence>
<evidence type="ECO:0000256" key="5">
    <source>
        <dbReference type="RuleBase" id="RU003707"/>
    </source>
</evidence>
<name>A0ABP7DKF4_9MICC</name>
<evidence type="ECO:0000256" key="1">
    <source>
        <dbReference type="ARBA" id="ARBA00005254"/>
    </source>
</evidence>
<dbReference type="Proteomes" id="UP001501536">
    <property type="component" value="Unassembled WGS sequence"/>
</dbReference>
<dbReference type="SUPFAM" id="SSF52096">
    <property type="entry name" value="ClpP/crotonase"/>
    <property type="match status" value="1"/>
</dbReference>
<evidence type="ECO:0000313" key="6">
    <source>
        <dbReference type="EMBL" id="GAA3706089.1"/>
    </source>
</evidence>
<dbReference type="Gene3D" id="1.10.12.10">
    <property type="entry name" value="Lyase 2-enoyl-coa Hydratase, Chain A, domain 2"/>
    <property type="match status" value="1"/>
</dbReference>
<dbReference type="RefSeq" id="WP_344883767.1">
    <property type="nucleotide sequence ID" value="NZ_BAABCJ010000005.1"/>
</dbReference>
<proteinExistence type="inferred from homology"/>
<keyword evidence="2" id="KW-0456">Lyase</keyword>
<gene>
    <name evidence="6" type="ORF">GCM10022377_19820</name>
</gene>
<dbReference type="CDD" id="cd06558">
    <property type="entry name" value="crotonase-like"/>
    <property type="match status" value="1"/>
</dbReference>
<comment type="catalytic activity">
    <reaction evidence="3">
        <text>a (3S)-3-hydroxyacyl-CoA = a (2E)-enoyl-CoA + H2O</text>
        <dbReference type="Rhea" id="RHEA:16105"/>
        <dbReference type="ChEBI" id="CHEBI:15377"/>
        <dbReference type="ChEBI" id="CHEBI:57318"/>
        <dbReference type="ChEBI" id="CHEBI:58856"/>
        <dbReference type="EC" id="4.2.1.17"/>
    </reaction>
</comment>
<keyword evidence="7" id="KW-1185">Reference proteome</keyword>
<reference evidence="7" key="1">
    <citation type="journal article" date="2019" name="Int. J. Syst. Evol. Microbiol.">
        <title>The Global Catalogue of Microorganisms (GCM) 10K type strain sequencing project: providing services to taxonomists for standard genome sequencing and annotation.</title>
        <authorList>
            <consortium name="The Broad Institute Genomics Platform"/>
            <consortium name="The Broad Institute Genome Sequencing Center for Infectious Disease"/>
            <person name="Wu L."/>
            <person name="Ma J."/>
        </authorList>
    </citation>
    <scope>NUCLEOTIDE SEQUENCE [LARGE SCALE GENOMIC DNA]</scope>
    <source>
        <strain evidence="7">JCM 16961</strain>
    </source>
</reference>
<dbReference type="Gene3D" id="3.90.226.10">
    <property type="entry name" value="2-enoyl-CoA Hydratase, Chain A, domain 1"/>
    <property type="match status" value="1"/>
</dbReference>
<comment type="caution">
    <text evidence="6">The sequence shown here is derived from an EMBL/GenBank/DDBJ whole genome shotgun (WGS) entry which is preliminary data.</text>
</comment>
<dbReference type="Pfam" id="PF00378">
    <property type="entry name" value="ECH_1"/>
    <property type="match status" value="1"/>
</dbReference>
<dbReference type="PANTHER" id="PTHR11941">
    <property type="entry name" value="ENOYL-COA HYDRATASE-RELATED"/>
    <property type="match status" value="1"/>
</dbReference>
<sequence>MSTPSAPDTEQAYRHLRVEQQGSALLVTIDRPQALNALATELVDELQHVVAQAAAALADGWPFRGLVLTGAGGKAFVAGADIREMSAMSPDEAQAYSQRMHRLTLDLERLPVPVVAAVDGYALGGGCELALACDVVFASETARFGQPEVSLGLVPGFGGSVRLQQRVGPGMARELIFTGRQIDSAEALRIGLVNRVLPDRESLLAAARETVELIARQAPTAVGNAKLTLGAVAALPTEDGLAVEAASFRDAFTTDDSRAGRAAFLAKETPSFPGR</sequence>
<dbReference type="EMBL" id="BAABCJ010000005">
    <property type="protein sequence ID" value="GAA3706089.1"/>
    <property type="molecule type" value="Genomic_DNA"/>
</dbReference>
<dbReference type="InterPro" id="IPR014748">
    <property type="entry name" value="Enoyl-CoA_hydra_C"/>
</dbReference>
<dbReference type="InterPro" id="IPR001753">
    <property type="entry name" value="Enoyl-CoA_hydra/iso"/>
</dbReference>
<comment type="catalytic activity">
    <reaction evidence="4">
        <text>a 4-saturated-(3S)-3-hydroxyacyl-CoA = a (3E)-enoyl-CoA + H2O</text>
        <dbReference type="Rhea" id="RHEA:20724"/>
        <dbReference type="ChEBI" id="CHEBI:15377"/>
        <dbReference type="ChEBI" id="CHEBI:58521"/>
        <dbReference type="ChEBI" id="CHEBI:137480"/>
        <dbReference type="EC" id="4.2.1.17"/>
    </reaction>
</comment>
<organism evidence="6 7">
    <name type="scientific">Zhihengliuella alba</name>
    <dbReference type="NCBI Taxonomy" id="547018"/>
    <lineage>
        <taxon>Bacteria</taxon>
        <taxon>Bacillati</taxon>
        <taxon>Actinomycetota</taxon>
        <taxon>Actinomycetes</taxon>
        <taxon>Micrococcales</taxon>
        <taxon>Micrococcaceae</taxon>
        <taxon>Zhihengliuella</taxon>
    </lineage>
</organism>
<dbReference type="InterPro" id="IPR029045">
    <property type="entry name" value="ClpP/crotonase-like_dom_sf"/>
</dbReference>
<evidence type="ECO:0000256" key="2">
    <source>
        <dbReference type="ARBA" id="ARBA00023239"/>
    </source>
</evidence>
<dbReference type="InterPro" id="IPR018376">
    <property type="entry name" value="Enoyl-CoA_hyd/isom_CS"/>
</dbReference>
<dbReference type="PROSITE" id="PS00166">
    <property type="entry name" value="ENOYL_COA_HYDRATASE"/>
    <property type="match status" value="1"/>
</dbReference>